<gene>
    <name evidence="1" type="ORF">P5G49_13930</name>
</gene>
<dbReference type="Proteomes" id="UP001175097">
    <property type="component" value="Unassembled WGS sequence"/>
</dbReference>
<protein>
    <submittedName>
        <fullName evidence="1">DUF2785 domain-containing protein</fullName>
    </submittedName>
</protein>
<dbReference type="Pfam" id="PF10978">
    <property type="entry name" value="DUF2785"/>
    <property type="match status" value="1"/>
</dbReference>
<dbReference type="EMBL" id="JAROCC010000012">
    <property type="protein sequence ID" value="MDN4608557.1"/>
    <property type="molecule type" value="Genomic_DNA"/>
</dbReference>
<keyword evidence="2" id="KW-1185">Reference proteome</keyword>
<reference evidence="1" key="1">
    <citation type="submission" date="2023-03" db="EMBL/GenBank/DDBJ databases">
        <title>MT1 and MT2 Draft Genomes of Novel Species.</title>
        <authorList>
            <person name="Venkateswaran K."/>
        </authorList>
    </citation>
    <scope>NUCLEOTIDE SEQUENCE</scope>
    <source>
        <strain evidence="1">F6_3S_P_2</strain>
    </source>
</reference>
<sequence length="285" mass="32927">MIKIEGPKGNSLKAELKNLDETLKYGNLDILIEKMLENIGSIDSELRDTLIYNSFGKLIIEDYLTIKQMDYILTVCLRNLLLNIGQNEDDSVFSRSFSALVIVLILKKDKEKRFLSADTLEQVIVKSIDYLKLEKDIRGNVVEKGWAHSIAHGADLLTEAISHPHFNIALSPECFETIKLCLFKDSTSELPYVDDEEERLVCAVEALQEKGVSDGDIDIWVSSISDELNELLEKEEYSLNFFWKRSNVISFLRGYYFRLLYKNDGLELQESIVKTLEHWHKRFYN</sequence>
<evidence type="ECO:0000313" key="2">
    <source>
        <dbReference type="Proteomes" id="UP001175097"/>
    </source>
</evidence>
<organism evidence="1 2">
    <name type="scientific">Sporosarcina highlanderae</name>
    <dbReference type="NCBI Taxonomy" id="3035916"/>
    <lineage>
        <taxon>Bacteria</taxon>
        <taxon>Bacillati</taxon>
        <taxon>Bacillota</taxon>
        <taxon>Bacilli</taxon>
        <taxon>Bacillales</taxon>
        <taxon>Caryophanaceae</taxon>
        <taxon>Sporosarcina</taxon>
    </lineage>
</organism>
<accession>A0ABT8JUM1</accession>
<evidence type="ECO:0000313" key="1">
    <source>
        <dbReference type="EMBL" id="MDN4608557.1"/>
    </source>
</evidence>
<name>A0ABT8JUM1_9BACL</name>
<comment type="caution">
    <text evidence="1">The sequence shown here is derived from an EMBL/GenBank/DDBJ whole genome shotgun (WGS) entry which is preliminary data.</text>
</comment>
<dbReference type="InterPro" id="IPR021247">
    <property type="entry name" value="DUF2785"/>
</dbReference>
<proteinExistence type="predicted"/>
<dbReference type="RefSeq" id="WP_301244693.1">
    <property type="nucleotide sequence ID" value="NZ_JAROCC010000012.1"/>
</dbReference>